<dbReference type="SUPFAM" id="SSF51004">
    <property type="entry name" value="C-terminal (heme d1) domain of cytochrome cd1-nitrite reductase"/>
    <property type="match status" value="1"/>
</dbReference>
<gene>
    <name evidence="1" type="ORF">ENS64_17935</name>
</gene>
<name>A0A7C4QXT5_9PLAN</name>
<dbReference type="EMBL" id="DSVQ01000019">
    <property type="protein sequence ID" value="HGT41130.1"/>
    <property type="molecule type" value="Genomic_DNA"/>
</dbReference>
<reference evidence="1" key="1">
    <citation type="journal article" date="2020" name="mSystems">
        <title>Genome- and Community-Level Interaction Insights into Carbon Utilization and Element Cycling Functions of Hydrothermarchaeota in Hydrothermal Sediment.</title>
        <authorList>
            <person name="Zhou Z."/>
            <person name="Liu Y."/>
            <person name="Xu W."/>
            <person name="Pan J."/>
            <person name="Luo Z.H."/>
            <person name="Li M."/>
        </authorList>
    </citation>
    <scope>NUCLEOTIDE SEQUENCE [LARGE SCALE GENOMIC DNA]</scope>
    <source>
        <strain evidence="1">SpSt-508</strain>
    </source>
</reference>
<comment type="caution">
    <text evidence="1">The sequence shown here is derived from an EMBL/GenBank/DDBJ whole genome shotgun (WGS) entry which is preliminary data.</text>
</comment>
<dbReference type="InterPro" id="IPR015943">
    <property type="entry name" value="WD40/YVTN_repeat-like_dom_sf"/>
</dbReference>
<evidence type="ECO:0008006" key="2">
    <source>
        <dbReference type="Google" id="ProtNLM"/>
    </source>
</evidence>
<evidence type="ECO:0000313" key="1">
    <source>
        <dbReference type="EMBL" id="HGT41130.1"/>
    </source>
</evidence>
<dbReference type="Gene3D" id="2.130.10.10">
    <property type="entry name" value="YVTN repeat-like/Quinoprotein amine dehydrogenase"/>
    <property type="match status" value="1"/>
</dbReference>
<dbReference type="InterPro" id="IPR011048">
    <property type="entry name" value="Haem_d1_sf"/>
</dbReference>
<dbReference type="AlphaFoldDB" id="A0A7C4QXT5"/>
<accession>A0A7C4QXT5</accession>
<dbReference type="SUPFAM" id="SSF75011">
    <property type="entry name" value="3-carboxy-cis,cis-mucoante lactonizing enzyme"/>
    <property type="match status" value="1"/>
</dbReference>
<organism evidence="1">
    <name type="scientific">Schlesneria paludicola</name>
    <dbReference type="NCBI Taxonomy" id="360056"/>
    <lineage>
        <taxon>Bacteria</taxon>
        <taxon>Pseudomonadati</taxon>
        <taxon>Planctomycetota</taxon>
        <taxon>Planctomycetia</taxon>
        <taxon>Planctomycetales</taxon>
        <taxon>Planctomycetaceae</taxon>
        <taxon>Schlesneria</taxon>
    </lineage>
</organism>
<protein>
    <recommendedName>
        <fullName evidence="2">YncE family protein</fullName>
    </recommendedName>
</protein>
<proteinExistence type="predicted"/>
<sequence>MARRTLWFMGVALAVGMVGFALPGRASETRMAMRIFFQDEDAQTLKWADVPAGGTAVGVVADVPGFPRLDTERQSLVQMAAASGLLMVGVRDDDDGNFQSGWVLVDTGVEAEDHGDHSHWRYVRPPRVRAVQLDTQQGNPAHLYCYDGVFYLANDQKSGFTRLDPGSISPADDAAAIRQKSRFISGGGGHITLAVHNRSLAFATWIDREGPNKGRVDIAALSPAGAPAAVGSIYLPTGGLHGATACQGKVFLAPADGICWINVNLPLPLDPKLLAIHHVALGRVDDKPLRTGAFHTLGKHVGFVTGAGKHAAVCFVDASQSQLDLIRVPLKMADDNRPTGPALVQPRKGPPLAFVFHDHPADVEAPNRLTIVELDPNRDGSWKDARIAQELDVGKSRVVGHSGHHHVDFDADGRYAVFTNPGDGTLVLMDLVRRSVLAEARVGGAPSQIVAVGGRATKD</sequence>